<feature type="signal peptide" evidence="2">
    <location>
        <begin position="1"/>
        <end position="19"/>
    </location>
</feature>
<reference evidence="4 5" key="1">
    <citation type="submission" date="2020-07" db="EMBL/GenBank/DDBJ databases">
        <title>Sequencing the genomes of 1000 actinobacteria strains.</title>
        <authorList>
            <person name="Klenk H.-P."/>
        </authorList>
    </citation>
    <scope>NUCLEOTIDE SEQUENCE [LARGE SCALE GENOMIC DNA]</scope>
    <source>
        <strain evidence="4 5">DSM 104006</strain>
    </source>
</reference>
<dbReference type="RefSeq" id="WP_179771814.1">
    <property type="nucleotide sequence ID" value="NZ_JACCFK010000001.1"/>
</dbReference>
<comment type="caution">
    <text evidence="4">The sequence shown here is derived from an EMBL/GenBank/DDBJ whole genome shotgun (WGS) entry which is preliminary data.</text>
</comment>
<keyword evidence="1" id="KW-0472">Membrane</keyword>
<evidence type="ECO:0000256" key="2">
    <source>
        <dbReference type="SAM" id="SignalP"/>
    </source>
</evidence>
<name>A0A853AXJ8_9PSEU</name>
<feature type="chain" id="PRO_5032550840" description="DUF2207 domain-containing protein" evidence="2">
    <location>
        <begin position="20"/>
        <end position="431"/>
    </location>
</feature>
<evidence type="ECO:0000259" key="3">
    <source>
        <dbReference type="Pfam" id="PF09972"/>
    </source>
</evidence>
<evidence type="ECO:0000313" key="5">
    <source>
        <dbReference type="Proteomes" id="UP000549616"/>
    </source>
</evidence>
<feature type="domain" description="DUF2207" evidence="3">
    <location>
        <begin position="30"/>
        <end position="173"/>
    </location>
</feature>
<feature type="transmembrane region" description="Helical" evidence="1">
    <location>
        <begin position="353"/>
        <end position="371"/>
    </location>
</feature>
<keyword evidence="2" id="KW-0732">Signal</keyword>
<accession>A0A853AXJ8</accession>
<feature type="transmembrane region" description="Helical" evidence="1">
    <location>
        <begin position="329"/>
        <end position="347"/>
    </location>
</feature>
<evidence type="ECO:0000313" key="4">
    <source>
        <dbReference type="EMBL" id="NYI87410.1"/>
    </source>
</evidence>
<dbReference type="Proteomes" id="UP000549616">
    <property type="component" value="Unassembled WGS sequence"/>
</dbReference>
<proteinExistence type="predicted"/>
<sequence length="431" mass="46015">MRWLCALLLVLVTTGTADAQEPPLPTLPDSAEIEMKLQRDGSLSVAEAVSVSEPATRTIPLRVPSARNRERVYSIRDLAIEGAGTAEQTGDAVRVTVRGTTTIRYTVDGVVRNVGDHLEVSWQLTGWNAALTLVRASFAAPRIAVGVRCDACTAAQNDQTGLTRFSAQRLDTGGRLHIAVDLPPGTVAANARLEPARTLAGAFVFTAPVAAGWFAFGLLLLAGMAALWRTRREGEPLPSGFTAEPFATPDGVLPGHIALLRNEDAEAVTAVDLAVRGYLGPAGERLHDADDQLTGFERRVLDGEAPGDAVERDAIRRGWLRSPGRARRAGIRIVCYGLFLTIVLALTVGYAQLGVVLTLAGAALALGARFLPSTTRRGRTLLRRLADPAELPATERFAPYALALGRPVPATAFALGEFLVALRDRRRTRTG</sequence>
<keyword evidence="1" id="KW-1133">Transmembrane helix</keyword>
<dbReference type="EMBL" id="JACCFK010000001">
    <property type="protein sequence ID" value="NYI87410.1"/>
    <property type="molecule type" value="Genomic_DNA"/>
</dbReference>
<evidence type="ECO:0000256" key="1">
    <source>
        <dbReference type="SAM" id="Phobius"/>
    </source>
</evidence>
<keyword evidence="5" id="KW-1185">Reference proteome</keyword>
<protein>
    <recommendedName>
        <fullName evidence="3">DUF2207 domain-containing protein</fullName>
    </recommendedName>
</protein>
<dbReference type="AlphaFoldDB" id="A0A853AXJ8"/>
<dbReference type="InterPro" id="IPR018702">
    <property type="entry name" value="DUF2207"/>
</dbReference>
<gene>
    <name evidence="4" type="ORF">HNR02_000733</name>
</gene>
<feature type="transmembrane region" description="Helical" evidence="1">
    <location>
        <begin position="199"/>
        <end position="222"/>
    </location>
</feature>
<keyword evidence="1" id="KW-0812">Transmembrane</keyword>
<organism evidence="4 5">
    <name type="scientific">Amycolatopsis endophytica</name>
    <dbReference type="NCBI Taxonomy" id="860233"/>
    <lineage>
        <taxon>Bacteria</taxon>
        <taxon>Bacillati</taxon>
        <taxon>Actinomycetota</taxon>
        <taxon>Actinomycetes</taxon>
        <taxon>Pseudonocardiales</taxon>
        <taxon>Pseudonocardiaceae</taxon>
        <taxon>Amycolatopsis</taxon>
    </lineage>
</organism>
<dbReference type="Pfam" id="PF09972">
    <property type="entry name" value="DUF2207"/>
    <property type="match status" value="1"/>
</dbReference>